<name>A0A7W3MT41_9ACTN</name>
<accession>A0A7W3MT41</accession>
<evidence type="ECO:0000313" key="1">
    <source>
        <dbReference type="EMBL" id="MBA9001416.1"/>
    </source>
</evidence>
<dbReference type="RefSeq" id="WP_182703714.1">
    <property type="nucleotide sequence ID" value="NZ_JACJII010000001.1"/>
</dbReference>
<reference evidence="1 2" key="1">
    <citation type="submission" date="2020-08" db="EMBL/GenBank/DDBJ databases">
        <title>Sequencing the genomes of 1000 actinobacteria strains.</title>
        <authorList>
            <person name="Klenk H.-P."/>
        </authorList>
    </citation>
    <scope>NUCLEOTIDE SEQUENCE [LARGE SCALE GENOMIC DNA]</scope>
    <source>
        <strain evidence="1 2">DSM 45823</strain>
    </source>
</reference>
<dbReference type="EMBL" id="JACJII010000001">
    <property type="protein sequence ID" value="MBA9001416.1"/>
    <property type="molecule type" value="Genomic_DNA"/>
</dbReference>
<protein>
    <submittedName>
        <fullName evidence="1">Uncharacterized protein</fullName>
    </submittedName>
</protein>
<dbReference type="Proteomes" id="UP000539313">
    <property type="component" value="Unassembled WGS sequence"/>
</dbReference>
<keyword evidence="2" id="KW-1185">Reference proteome</keyword>
<dbReference type="AlphaFoldDB" id="A0A7W3MT41"/>
<comment type="caution">
    <text evidence="1">The sequence shown here is derived from an EMBL/GenBank/DDBJ whole genome shotgun (WGS) entry which is preliminary data.</text>
</comment>
<gene>
    <name evidence="1" type="ORF">HNR21_000298</name>
</gene>
<evidence type="ECO:0000313" key="2">
    <source>
        <dbReference type="Proteomes" id="UP000539313"/>
    </source>
</evidence>
<organism evidence="1 2">
    <name type="scientific">Thermomonospora cellulosilytica</name>
    <dbReference type="NCBI Taxonomy" id="1411118"/>
    <lineage>
        <taxon>Bacteria</taxon>
        <taxon>Bacillati</taxon>
        <taxon>Actinomycetota</taxon>
        <taxon>Actinomycetes</taxon>
        <taxon>Streptosporangiales</taxon>
        <taxon>Thermomonosporaceae</taxon>
        <taxon>Thermomonospora</taxon>
    </lineage>
</organism>
<sequence>MTTLTKVATRDRDRHHTRVLGHAAIAPPPPASLDADGEAACTPYNAVRTEEGV</sequence>
<proteinExistence type="predicted"/>